<evidence type="ECO:0000256" key="1">
    <source>
        <dbReference type="ARBA" id="ARBA00004141"/>
    </source>
</evidence>
<dbReference type="Pfam" id="PF00001">
    <property type="entry name" value="7tm_1"/>
    <property type="match status" value="1"/>
</dbReference>
<evidence type="ECO:0000313" key="11">
    <source>
        <dbReference type="Proteomes" id="UP000007110"/>
    </source>
</evidence>
<dbReference type="Gene3D" id="1.20.1070.10">
    <property type="entry name" value="Rhodopsin 7-helix transmembrane proteins"/>
    <property type="match status" value="1"/>
</dbReference>
<keyword evidence="3 8" id="KW-1133">Transmembrane helix</keyword>
<dbReference type="OMA" id="KENWIFG"/>
<dbReference type="PROSITE" id="PS50262">
    <property type="entry name" value="G_PROTEIN_RECEP_F1_2"/>
    <property type="match status" value="1"/>
</dbReference>
<protein>
    <recommendedName>
        <fullName evidence="9">G-protein coupled receptors family 1 profile domain-containing protein</fullName>
    </recommendedName>
</protein>
<keyword evidence="6" id="KW-0675">Receptor</keyword>
<keyword evidence="7" id="KW-0807">Transducer</keyword>
<dbReference type="OrthoDB" id="10037617at2759"/>
<dbReference type="PANTHER" id="PTHR45695">
    <property type="entry name" value="LEUCOKININ RECEPTOR-RELATED"/>
    <property type="match status" value="1"/>
</dbReference>
<evidence type="ECO:0000256" key="5">
    <source>
        <dbReference type="ARBA" id="ARBA00023136"/>
    </source>
</evidence>
<dbReference type="Proteomes" id="UP000007110">
    <property type="component" value="Unassembled WGS sequence"/>
</dbReference>
<evidence type="ECO:0000256" key="4">
    <source>
        <dbReference type="ARBA" id="ARBA00023040"/>
    </source>
</evidence>
<dbReference type="SUPFAM" id="SSF81321">
    <property type="entry name" value="Family A G protein-coupled receptor-like"/>
    <property type="match status" value="1"/>
</dbReference>
<dbReference type="GO" id="GO:0016020">
    <property type="term" value="C:membrane"/>
    <property type="evidence" value="ECO:0007669"/>
    <property type="project" value="UniProtKB-SubCell"/>
</dbReference>
<keyword evidence="5 8" id="KW-0472">Membrane</keyword>
<dbReference type="GO" id="GO:0004930">
    <property type="term" value="F:G protein-coupled receptor activity"/>
    <property type="evidence" value="ECO:0007669"/>
    <property type="project" value="UniProtKB-KW"/>
</dbReference>
<reference evidence="11" key="1">
    <citation type="submission" date="2015-02" db="EMBL/GenBank/DDBJ databases">
        <title>Genome sequencing for Strongylocentrotus purpuratus.</title>
        <authorList>
            <person name="Murali S."/>
            <person name="Liu Y."/>
            <person name="Vee V."/>
            <person name="English A."/>
            <person name="Wang M."/>
            <person name="Skinner E."/>
            <person name="Han Y."/>
            <person name="Muzny D.M."/>
            <person name="Worley K.C."/>
            <person name="Gibbs R.A."/>
        </authorList>
    </citation>
    <scope>NUCLEOTIDE SEQUENCE</scope>
</reference>
<accession>A0A7M7SVW2</accession>
<evidence type="ECO:0000256" key="2">
    <source>
        <dbReference type="ARBA" id="ARBA00022692"/>
    </source>
</evidence>
<evidence type="ECO:0000313" key="10">
    <source>
        <dbReference type="EnsemblMetazoa" id="XP_030835031"/>
    </source>
</evidence>
<comment type="subcellular location">
    <subcellularLocation>
        <location evidence="1">Membrane</location>
        <topology evidence="1">Multi-pass membrane protein</topology>
    </subcellularLocation>
</comment>
<sequence>MVEATTYMTTTEIGYYAAESMGDGRSASAELTSGNSSNNSYNLLQEDNVYDTLTTDSSSVFEDCDDSLGVSFESQVLLTVVYSVTIMLAIAGNAMVILILGFTARLRTDLNNFLINLAAADLIAALFCMPFTFIYMMKENWIFGSIACPIVLFIQQMEWPVAACT</sequence>
<dbReference type="GeneID" id="115921585"/>
<dbReference type="KEGG" id="spu:115921585"/>
<dbReference type="PRINTS" id="PR00237">
    <property type="entry name" value="GPCRRHODOPSN"/>
</dbReference>
<feature type="transmembrane region" description="Helical" evidence="8">
    <location>
        <begin position="76"/>
        <end position="101"/>
    </location>
</feature>
<reference evidence="10" key="2">
    <citation type="submission" date="2021-01" db="UniProtKB">
        <authorList>
            <consortium name="EnsemblMetazoa"/>
        </authorList>
    </citation>
    <scope>IDENTIFICATION</scope>
</reference>
<proteinExistence type="predicted"/>
<dbReference type="AlphaFoldDB" id="A0A7M7SVW2"/>
<dbReference type="EnsemblMetazoa" id="XM_030979171">
    <property type="protein sequence ID" value="XP_030835031"/>
    <property type="gene ID" value="LOC115921585"/>
</dbReference>
<keyword evidence="2 8" id="KW-0812">Transmembrane</keyword>
<evidence type="ECO:0000256" key="6">
    <source>
        <dbReference type="ARBA" id="ARBA00023170"/>
    </source>
</evidence>
<evidence type="ECO:0000259" key="9">
    <source>
        <dbReference type="PROSITE" id="PS50262"/>
    </source>
</evidence>
<name>A0A7M7SVW2_STRPU</name>
<organism evidence="10 11">
    <name type="scientific">Strongylocentrotus purpuratus</name>
    <name type="common">Purple sea urchin</name>
    <dbReference type="NCBI Taxonomy" id="7668"/>
    <lineage>
        <taxon>Eukaryota</taxon>
        <taxon>Metazoa</taxon>
        <taxon>Echinodermata</taxon>
        <taxon>Eleutherozoa</taxon>
        <taxon>Echinozoa</taxon>
        <taxon>Echinoidea</taxon>
        <taxon>Euechinoidea</taxon>
        <taxon>Echinacea</taxon>
        <taxon>Camarodonta</taxon>
        <taxon>Echinidea</taxon>
        <taxon>Strongylocentrotidae</taxon>
        <taxon>Strongylocentrotus</taxon>
    </lineage>
</organism>
<dbReference type="RefSeq" id="XP_030835031.1">
    <property type="nucleotide sequence ID" value="XM_030979171.1"/>
</dbReference>
<dbReference type="InterPro" id="IPR000276">
    <property type="entry name" value="GPCR_Rhodpsn"/>
</dbReference>
<evidence type="ECO:0000256" key="3">
    <source>
        <dbReference type="ARBA" id="ARBA00022989"/>
    </source>
</evidence>
<evidence type="ECO:0000256" key="8">
    <source>
        <dbReference type="SAM" id="Phobius"/>
    </source>
</evidence>
<keyword evidence="4" id="KW-0297">G-protein coupled receptor</keyword>
<feature type="transmembrane region" description="Helical" evidence="8">
    <location>
        <begin position="113"/>
        <end position="135"/>
    </location>
</feature>
<keyword evidence="11" id="KW-1185">Reference proteome</keyword>
<evidence type="ECO:0000256" key="7">
    <source>
        <dbReference type="ARBA" id="ARBA00023224"/>
    </source>
</evidence>
<dbReference type="InParanoid" id="A0A7M7SVW2"/>
<feature type="domain" description="G-protein coupled receptors family 1 profile" evidence="9">
    <location>
        <begin position="92"/>
        <end position="165"/>
    </location>
</feature>
<dbReference type="InterPro" id="IPR017452">
    <property type="entry name" value="GPCR_Rhodpsn_7TM"/>
</dbReference>
<dbReference type="PANTHER" id="PTHR45695:SF9">
    <property type="entry name" value="LEUCOKININ RECEPTOR"/>
    <property type="match status" value="1"/>
</dbReference>